<evidence type="ECO:0000313" key="3">
    <source>
        <dbReference type="EMBL" id="KAK7947850.1"/>
    </source>
</evidence>
<keyword evidence="2" id="KW-0812">Transmembrane</keyword>
<evidence type="ECO:0008006" key="5">
    <source>
        <dbReference type="Google" id="ProtNLM"/>
    </source>
</evidence>
<accession>A0ABR1Q5N7</accession>
<dbReference type="PANTHER" id="PTHR33048:SF152">
    <property type="entry name" value="INTEGRAL MEMBRANE PROTEIN"/>
    <property type="match status" value="1"/>
</dbReference>
<dbReference type="Proteomes" id="UP001391051">
    <property type="component" value="Unassembled WGS sequence"/>
</dbReference>
<dbReference type="InterPro" id="IPR052337">
    <property type="entry name" value="SAT4-like"/>
</dbReference>
<evidence type="ECO:0000256" key="2">
    <source>
        <dbReference type="SAM" id="Phobius"/>
    </source>
</evidence>
<comment type="caution">
    <text evidence="3">The sequence shown here is derived from an EMBL/GenBank/DDBJ whole genome shotgun (WGS) entry which is preliminary data.</text>
</comment>
<dbReference type="GeneID" id="92078020"/>
<dbReference type="PANTHER" id="PTHR33048">
    <property type="entry name" value="PTH11-LIKE INTEGRAL MEMBRANE PROTEIN (AFU_ORTHOLOGUE AFUA_5G11245)"/>
    <property type="match status" value="1"/>
</dbReference>
<reference evidence="3 4" key="1">
    <citation type="submission" date="2023-01" db="EMBL/GenBank/DDBJ databases">
        <title>Analysis of 21 Apiospora genomes using comparative genomics revels a genus with tremendous synthesis potential of carbohydrate active enzymes and secondary metabolites.</title>
        <authorList>
            <person name="Sorensen T."/>
        </authorList>
    </citation>
    <scope>NUCLEOTIDE SEQUENCE [LARGE SCALE GENOMIC DNA]</scope>
    <source>
        <strain evidence="3 4">CBS 24483</strain>
    </source>
</reference>
<name>A0ABR1Q5N7_9PEZI</name>
<dbReference type="EMBL" id="JAQQWE010000006">
    <property type="protein sequence ID" value="KAK7947850.1"/>
    <property type="molecule type" value="Genomic_DNA"/>
</dbReference>
<feature type="region of interest" description="Disordered" evidence="1">
    <location>
        <begin position="231"/>
        <end position="272"/>
    </location>
</feature>
<evidence type="ECO:0000256" key="1">
    <source>
        <dbReference type="SAM" id="MobiDB-lite"/>
    </source>
</evidence>
<feature type="transmembrane region" description="Helical" evidence="2">
    <location>
        <begin position="45"/>
        <end position="64"/>
    </location>
</feature>
<evidence type="ECO:0000313" key="4">
    <source>
        <dbReference type="Proteomes" id="UP001391051"/>
    </source>
</evidence>
<feature type="transmembrane region" description="Helical" evidence="2">
    <location>
        <begin position="163"/>
        <end position="184"/>
    </location>
</feature>
<dbReference type="RefSeq" id="XP_066697356.1">
    <property type="nucleotide sequence ID" value="XM_066844958.1"/>
</dbReference>
<feature type="transmembrane region" description="Helical" evidence="2">
    <location>
        <begin position="196"/>
        <end position="218"/>
    </location>
</feature>
<sequence>MDPETKSFVIEQWAEYGAITLILFSRLAVRIRVQGVRRLDGDDYLSVLAFVIITVMSFAVQGVAENGHNRVPPNEAARLQIVTKTPELAESLAVGSKWFLVGWFTYPGFVWTEKLCILFLLKRLTRGLLVERLIKPMMVIFITCYLIIVLLRHAPMHWAKKIGIVVILCASVFTMIAAVMRVYFSMTGKVGAAPSFWACRECLVSCFVVNAPIFVAVFRSSFWRRTGSTYGSHFGSSGKGARAGGDRGDGSGQVPAGHTELKDRRHPKNKYRHPHEMDTWLAHDRTIVDCEAASSTERIHEPRKGDHWPDERKIHVKRDVHIRHSSSVKGVTY</sequence>
<proteinExistence type="predicted"/>
<organism evidence="3 4">
    <name type="scientific">Apiospora aurea</name>
    <dbReference type="NCBI Taxonomy" id="335848"/>
    <lineage>
        <taxon>Eukaryota</taxon>
        <taxon>Fungi</taxon>
        <taxon>Dikarya</taxon>
        <taxon>Ascomycota</taxon>
        <taxon>Pezizomycotina</taxon>
        <taxon>Sordariomycetes</taxon>
        <taxon>Xylariomycetidae</taxon>
        <taxon>Amphisphaeriales</taxon>
        <taxon>Apiosporaceae</taxon>
        <taxon>Apiospora</taxon>
    </lineage>
</organism>
<keyword evidence="2" id="KW-0472">Membrane</keyword>
<gene>
    <name evidence="3" type="ORF">PG986_008736</name>
</gene>
<feature type="transmembrane region" description="Helical" evidence="2">
    <location>
        <begin position="133"/>
        <end position="151"/>
    </location>
</feature>
<protein>
    <recommendedName>
        <fullName evidence="5">Integral membrane protein</fullName>
    </recommendedName>
</protein>
<keyword evidence="4" id="KW-1185">Reference proteome</keyword>
<feature type="transmembrane region" description="Helical" evidence="2">
    <location>
        <begin position="98"/>
        <end position="121"/>
    </location>
</feature>
<keyword evidence="2" id="KW-1133">Transmembrane helix</keyword>